<dbReference type="Proteomes" id="UP000005408">
    <property type="component" value="Unassembled WGS sequence"/>
</dbReference>
<proteinExistence type="predicted"/>
<dbReference type="OMA" id="FREQNCR"/>
<dbReference type="EnsemblMetazoa" id="G15963.1">
    <property type="protein sequence ID" value="G15963.1:cds"/>
    <property type="gene ID" value="G15963"/>
</dbReference>
<dbReference type="OrthoDB" id="6121024at2759"/>
<sequence>MSSPASTSHGYIKECQNNPTIDCSLYNINTTCDENGIYYPWAQEHCPLFCGFCQAPTVTIDCVDQLHNCDEYQRDLCTNSLYRLFREQNCRKYCRICKDFDFVPANSVFG</sequence>
<keyword evidence="3" id="KW-1185">Reference proteome</keyword>
<accession>A0A8W8IX93</accession>
<dbReference type="AlphaFoldDB" id="A0A8W8IX93"/>
<dbReference type="InterPro" id="IPR003582">
    <property type="entry name" value="ShKT_dom"/>
</dbReference>
<dbReference type="Gene3D" id="1.10.10.1940">
    <property type="match status" value="2"/>
</dbReference>
<organism evidence="2 3">
    <name type="scientific">Magallana gigas</name>
    <name type="common">Pacific oyster</name>
    <name type="synonym">Crassostrea gigas</name>
    <dbReference type="NCBI Taxonomy" id="29159"/>
    <lineage>
        <taxon>Eukaryota</taxon>
        <taxon>Metazoa</taxon>
        <taxon>Spiralia</taxon>
        <taxon>Lophotrochozoa</taxon>
        <taxon>Mollusca</taxon>
        <taxon>Bivalvia</taxon>
        <taxon>Autobranchia</taxon>
        <taxon>Pteriomorphia</taxon>
        <taxon>Ostreida</taxon>
        <taxon>Ostreoidea</taxon>
        <taxon>Ostreidae</taxon>
        <taxon>Magallana</taxon>
    </lineage>
</organism>
<dbReference type="SMART" id="SM00254">
    <property type="entry name" value="ShKT"/>
    <property type="match status" value="2"/>
</dbReference>
<feature type="domain" description="ShKT" evidence="1">
    <location>
        <begin position="14"/>
        <end position="54"/>
    </location>
</feature>
<feature type="domain" description="ShKT" evidence="1">
    <location>
        <begin position="61"/>
        <end position="98"/>
    </location>
</feature>
<evidence type="ECO:0000313" key="2">
    <source>
        <dbReference type="EnsemblMetazoa" id="G15963.1:cds"/>
    </source>
</evidence>
<name>A0A8W8IX93_MAGGI</name>
<protein>
    <recommendedName>
        <fullName evidence="1">ShKT domain-containing protein</fullName>
    </recommendedName>
</protein>
<evidence type="ECO:0000259" key="1">
    <source>
        <dbReference type="SMART" id="SM00254"/>
    </source>
</evidence>
<dbReference type="Pfam" id="PF01549">
    <property type="entry name" value="ShK"/>
    <property type="match status" value="2"/>
</dbReference>
<evidence type="ECO:0000313" key="3">
    <source>
        <dbReference type="Proteomes" id="UP000005408"/>
    </source>
</evidence>
<reference evidence="2" key="1">
    <citation type="submission" date="2022-08" db="UniProtKB">
        <authorList>
            <consortium name="EnsemblMetazoa"/>
        </authorList>
    </citation>
    <scope>IDENTIFICATION</scope>
    <source>
        <strain evidence="2">05x7-T-G4-1.051#20</strain>
    </source>
</reference>